<dbReference type="EMBL" id="BGZK01000165">
    <property type="protein sequence ID" value="GBP24736.1"/>
    <property type="molecule type" value="Genomic_DNA"/>
</dbReference>
<evidence type="ECO:0000313" key="2">
    <source>
        <dbReference type="Proteomes" id="UP000299102"/>
    </source>
</evidence>
<dbReference type="Proteomes" id="UP000299102">
    <property type="component" value="Unassembled WGS sequence"/>
</dbReference>
<dbReference type="AlphaFoldDB" id="A0A4C1UFK4"/>
<sequence length="82" mass="9078">MMRGNFLNQSAPLPGAIMFRGREVFTDIRKVSFLYTDCPPIYSSVFSVRALGLPRGTRASPGTWASPGPPVRWKPRNAVIVI</sequence>
<reference evidence="1 2" key="1">
    <citation type="journal article" date="2019" name="Commun. Biol.">
        <title>The bagworm genome reveals a unique fibroin gene that provides high tensile strength.</title>
        <authorList>
            <person name="Kono N."/>
            <person name="Nakamura H."/>
            <person name="Ohtoshi R."/>
            <person name="Tomita M."/>
            <person name="Numata K."/>
            <person name="Arakawa K."/>
        </authorList>
    </citation>
    <scope>NUCLEOTIDE SEQUENCE [LARGE SCALE GENOMIC DNA]</scope>
</reference>
<evidence type="ECO:0000313" key="1">
    <source>
        <dbReference type="EMBL" id="GBP24736.1"/>
    </source>
</evidence>
<gene>
    <name evidence="1" type="ORF">EVAR_79583_1</name>
</gene>
<name>A0A4C1UFK4_EUMVA</name>
<proteinExistence type="predicted"/>
<comment type="caution">
    <text evidence="1">The sequence shown here is derived from an EMBL/GenBank/DDBJ whole genome shotgun (WGS) entry which is preliminary data.</text>
</comment>
<accession>A0A4C1UFK4</accession>
<keyword evidence="2" id="KW-1185">Reference proteome</keyword>
<organism evidence="1 2">
    <name type="scientific">Eumeta variegata</name>
    <name type="common">Bagworm moth</name>
    <name type="synonym">Eumeta japonica</name>
    <dbReference type="NCBI Taxonomy" id="151549"/>
    <lineage>
        <taxon>Eukaryota</taxon>
        <taxon>Metazoa</taxon>
        <taxon>Ecdysozoa</taxon>
        <taxon>Arthropoda</taxon>
        <taxon>Hexapoda</taxon>
        <taxon>Insecta</taxon>
        <taxon>Pterygota</taxon>
        <taxon>Neoptera</taxon>
        <taxon>Endopterygota</taxon>
        <taxon>Lepidoptera</taxon>
        <taxon>Glossata</taxon>
        <taxon>Ditrysia</taxon>
        <taxon>Tineoidea</taxon>
        <taxon>Psychidae</taxon>
        <taxon>Oiketicinae</taxon>
        <taxon>Eumeta</taxon>
    </lineage>
</organism>
<protein>
    <submittedName>
        <fullName evidence="1">Uncharacterized protein</fullName>
    </submittedName>
</protein>